<dbReference type="STRING" id="66420.A0A194Q113"/>
<feature type="compositionally biased region" description="Basic and acidic residues" evidence="2">
    <location>
        <begin position="239"/>
        <end position="248"/>
    </location>
</feature>
<dbReference type="GO" id="GO:0032543">
    <property type="term" value="P:mitochondrial translation"/>
    <property type="evidence" value="ECO:0007669"/>
    <property type="project" value="InterPro"/>
</dbReference>
<evidence type="ECO:0000256" key="2">
    <source>
        <dbReference type="SAM" id="MobiDB-lite"/>
    </source>
</evidence>
<keyword evidence="4" id="KW-1185">Reference proteome</keyword>
<evidence type="ECO:0000313" key="3">
    <source>
        <dbReference type="EMBL" id="KPI99272.1"/>
    </source>
</evidence>
<dbReference type="InterPro" id="IPR039927">
    <property type="entry name" value="Ribosomal_mL43"/>
</dbReference>
<keyword evidence="1" id="KW-0175">Coiled coil</keyword>
<evidence type="ECO:0000256" key="1">
    <source>
        <dbReference type="SAM" id="Coils"/>
    </source>
</evidence>
<feature type="region of interest" description="Disordered" evidence="2">
    <location>
        <begin position="1"/>
        <end position="50"/>
    </location>
</feature>
<feature type="compositionally biased region" description="Basic and acidic residues" evidence="2">
    <location>
        <begin position="265"/>
        <end position="282"/>
    </location>
</feature>
<feature type="region of interest" description="Disordered" evidence="2">
    <location>
        <begin position="1051"/>
        <end position="1089"/>
    </location>
</feature>
<reference evidence="3 4" key="1">
    <citation type="journal article" date="2015" name="Nat. Commun.">
        <title>Outbred genome sequencing and CRISPR/Cas9 gene editing in butterflies.</title>
        <authorList>
            <person name="Li X."/>
            <person name="Fan D."/>
            <person name="Zhang W."/>
            <person name="Liu G."/>
            <person name="Zhang L."/>
            <person name="Zhao L."/>
            <person name="Fang X."/>
            <person name="Chen L."/>
            <person name="Dong Y."/>
            <person name="Chen Y."/>
            <person name="Ding Y."/>
            <person name="Zhao R."/>
            <person name="Feng M."/>
            <person name="Zhu Y."/>
            <person name="Feng Y."/>
            <person name="Jiang X."/>
            <person name="Zhu D."/>
            <person name="Xiang H."/>
            <person name="Feng X."/>
            <person name="Li S."/>
            <person name="Wang J."/>
            <person name="Zhang G."/>
            <person name="Kronforst M.R."/>
            <person name="Wang W."/>
        </authorList>
    </citation>
    <scope>NUCLEOTIDE SEQUENCE [LARGE SCALE GENOMIC DNA]</scope>
    <source>
        <strain evidence="3">Ya'a_city_454_Px</strain>
        <tissue evidence="3">Whole body</tissue>
    </source>
</reference>
<feature type="region of interest" description="Disordered" evidence="2">
    <location>
        <begin position="82"/>
        <end position="134"/>
    </location>
</feature>
<feature type="region of interest" description="Disordered" evidence="2">
    <location>
        <begin position="230"/>
        <end position="321"/>
    </location>
</feature>
<accession>A0A194Q113</accession>
<feature type="coiled-coil region" evidence="1">
    <location>
        <begin position="458"/>
        <end position="674"/>
    </location>
</feature>
<dbReference type="PANTHER" id="PTHR21396:SF2">
    <property type="entry name" value="LARGE RIBOSOMAL SUBUNIT PROTEIN ML43"/>
    <property type="match status" value="1"/>
</dbReference>
<feature type="compositionally biased region" description="Basic and acidic residues" evidence="2">
    <location>
        <begin position="1055"/>
        <end position="1070"/>
    </location>
</feature>
<dbReference type="GO" id="GO:0003735">
    <property type="term" value="F:structural constituent of ribosome"/>
    <property type="evidence" value="ECO:0007669"/>
    <property type="project" value="InterPro"/>
</dbReference>
<feature type="region of interest" description="Disordered" evidence="2">
    <location>
        <begin position="190"/>
        <end position="212"/>
    </location>
</feature>
<feature type="compositionally biased region" description="Acidic residues" evidence="2">
    <location>
        <begin position="312"/>
        <end position="321"/>
    </location>
</feature>
<feature type="coiled-coil region" evidence="1">
    <location>
        <begin position="916"/>
        <end position="1042"/>
    </location>
</feature>
<feature type="coiled-coil region" evidence="1">
    <location>
        <begin position="755"/>
        <end position="789"/>
    </location>
</feature>
<feature type="compositionally biased region" description="Acidic residues" evidence="2">
    <location>
        <begin position="294"/>
        <end position="304"/>
    </location>
</feature>
<dbReference type="AlphaFoldDB" id="A0A194Q113"/>
<dbReference type="Proteomes" id="UP000053268">
    <property type="component" value="Unassembled WGS sequence"/>
</dbReference>
<dbReference type="EMBL" id="KQ459580">
    <property type="protein sequence ID" value="KPI99272.1"/>
    <property type="molecule type" value="Genomic_DNA"/>
</dbReference>
<feature type="compositionally biased region" description="Basic and acidic residues" evidence="2">
    <location>
        <begin position="19"/>
        <end position="35"/>
    </location>
</feature>
<organism evidence="3 4">
    <name type="scientific">Papilio xuthus</name>
    <name type="common">Asian swallowtail butterfly</name>
    <dbReference type="NCBI Taxonomy" id="66420"/>
    <lineage>
        <taxon>Eukaryota</taxon>
        <taxon>Metazoa</taxon>
        <taxon>Ecdysozoa</taxon>
        <taxon>Arthropoda</taxon>
        <taxon>Hexapoda</taxon>
        <taxon>Insecta</taxon>
        <taxon>Pterygota</taxon>
        <taxon>Neoptera</taxon>
        <taxon>Endopterygota</taxon>
        <taxon>Lepidoptera</taxon>
        <taxon>Glossata</taxon>
        <taxon>Ditrysia</taxon>
        <taxon>Papilionoidea</taxon>
        <taxon>Papilionidae</taxon>
        <taxon>Papilioninae</taxon>
        <taxon>Papilio</taxon>
    </lineage>
</organism>
<sequence length="1189" mass="136925">MFSFFKKKCKAENAPETPEGVRKRPTDQTPRRGSVDARALPQDNVTNDKSSTLQKDVVNLLIPEIDYSQKTGVSALLQIMAGKRRRNRRKTRADSCRVSPPKETQMQRRNSDTTQPTPTPAQNTRVEPRSSNDPADFVKALVLQKYASKPETKQQHVSLVYVSNEPELDEKRHAEALLREIARSIDCNIDVNDNKQMGNGDSKPNDPVYESVDKNIDNYKSDLKVELDRLLQDEDETKNDEKEDKAETESLDSPTNKKKSNLKIPKSDNEGCSDDDRSDCGKKRVTFRKHVIFDDGEQQTDDEMNSSFESLSSEEEENEYLEDALPDNDELLGGVLVTREDDNKTVISVADDESIKIKVECFDDGLKRISSDNSDSGFIEISEKTDETEKEYVESEDSESESEEEIVEVVEEIVEIKDSRRIENDTTNDEKTLVSQENKYQNQVDALTELAETRCQEAERARDLIVSYRKEIEAKDLEIEQLKSELAAAYKETELVRQKSRALEEEIVAARSLSASLADQLQRRNDESVRQLRSELEEAQTRRAELESRLLELEKERDRLEQEKEIEAQKAKELSQTVQALQNSSHKAELQQLRGLVGEQQHSLQSLSSRLQELQTREDELQMEVHRLEELLDREIRNGKVKTELHLQAVQNLKQEHTKELESLKAEHAASNSAMTARLAYERAAAERSRAALLQLKQEADHQADRKLREVNVKLESLKAEHAASNSAMTARLAYERAAAERSRAALLQLKQEADHQADRKLREVNVKLENLKKELAEKEAGYESALSDARSRADWDVMQLRHLLDKADIAYANNIEQMTEKFEKEKERLTEEWSEKLRVVEEQAAVAADEARRQLETSRSKMLAERYEQTSKLKEQHRIEMENQWEQFMSDKESCLSRMKNECRQEGEEERVQREKELMREIAELKSQIQSKSVEFENLEAKVAKCGRTLAVTEQELREALAREKEEREKRGEQAVRLQQVEKAAREQIEHLTRKCACLRKLFDDMRARLSTCEHNADQGARAREKEMQLLRTEIARLTKMLVEESSPNLGARTRADGCENSNKSEESFLTKASITSEEETTSQRKVNGDRVWMSMHNKTHSEITKWIEVIRTQQGDVSATRLRKYQYTDYPSIQGPWTPFTYKDPKLNVVELPNAEFGANNRLPMTATEQLKIMFEKKQLEIKPIDE</sequence>
<dbReference type="PANTHER" id="PTHR21396">
    <property type="entry name" value="39S RIBOSOMAL PROTEIN L43"/>
    <property type="match status" value="1"/>
</dbReference>
<protein>
    <submittedName>
        <fullName evidence="3">Uncharacterized protein</fullName>
    </submittedName>
</protein>
<dbReference type="Gene3D" id="3.40.30.10">
    <property type="entry name" value="Glutaredoxin"/>
    <property type="match status" value="1"/>
</dbReference>
<feature type="compositionally biased region" description="Polar residues" evidence="2">
    <location>
        <begin position="121"/>
        <end position="133"/>
    </location>
</feature>
<feature type="compositionally biased region" description="Basic residues" evidence="2">
    <location>
        <begin position="82"/>
        <end position="91"/>
    </location>
</feature>
<feature type="compositionally biased region" description="Acidic residues" evidence="2">
    <location>
        <begin position="394"/>
        <end position="405"/>
    </location>
</feature>
<evidence type="ECO:0000313" key="4">
    <source>
        <dbReference type="Proteomes" id="UP000053268"/>
    </source>
</evidence>
<dbReference type="GO" id="GO:0005762">
    <property type="term" value="C:mitochondrial large ribosomal subunit"/>
    <property type="evidence" value="ECO:0007669"/>
    <property type="project" value="TreeGrafter"/>
</dbReference>
<feature type="region of interest" description="Disordered" evidence="2">
    <location>
        <begin position="373"/>
        <end position="405"/>
    </location>
</feature>
<gene>
    <name evidence="3" type="ORF">RR46_05456</name>
</gene>
<feature type="compositionally biased region" description="Basic and acidic residues" evidence="2">
    <location>
        <begin position="381"/>
        <end position="393"/>
    </location>
</feature>
<proteinExistence type="predicted"/>
<name>A0A194Q113_PAPXU</name>